<evidence type="ECO:0000256" key="6">
    <source>
        <dbReference type="ARBA" id="ARBA00022448"/>
    </source>
</evidence>
<reference evidence="21" key="1">
    <citation type="submission" date="2019-10" db="EMBL/GenBank/DDBJ databases">
        <authorList>
            <person name="Kim J."/>
            <person name="Kwon M."/>
            <person name="Maharjan R."/>
            <person name="Yi H."/>
            <person name="Yoon Y."/>
            <person name="Jang Y."/>
            <person name="Jung T.-W."/>
        </authorList>
    </citation>
    <scope>NUCLEOTIDE SEQUENCE</scope>
    <source>
        <strain evidence="21">Miryang</strain>
        <tissue evidence="21">Whole body</tissue>
    </source>
</reference>
<name>A0A6B9U4D3_9HEMI</name>
<feature type="transmembrane region" description="Helical" evidence="18">
    <location>
        <begin position="265"/>
        <end position="285"/>
    </location>
</feature>
<keyword evidence="10 18" id="KW-1278">Translocase</keyword>
<dbReference type="GO" id="GO:0008137">
    <property type="term" value="F:NADH dehydrogenase (ubiquinone) activity"/>
    <property type="evidence" value="ECO:0007669"/>
    <property type="project" value="UniProtKB-EC"/>
</dbReference>
<evidence type="ECO:0000256" key="10">
    <source>
        <dbReference type="ARBA" id="ARBA00022967"/>
    </source>
</evidence>
<accession>A0A6B9U4D3</accession>
<evidence type="ECO:0000256" key="1">
    <source>
        <dbReference type="ARBA" id="ARBA00003257"/>
    </source>
</evidence>
<keyword evidence="12 18" id="KW-1133">Transmembrane helix</keyword>
<feature type="transmembrane region" description="Helical" evidence="18">
    <location>
        <begin position="172"/>
        <end position="188"/>
    </location>
</feature>
<feature type="domain" description="NADH:quinone oxidoreductase/Mrp antiporter transmembrane" evidence="20">
    <location>
        <begin position="23"/>
        <end position="280"/>
    </location>
</feature>
<dbReference type="PANTHER" id="PTHR46552:SF1">
    <property type="entry name" value="NADH-UBIQUINONE OXIDOREDUCTASE CHAIN 2"/>
    <property type="match status" value="1"/>
</dbReference>
<comment type="catalytic activity">
    <reaction evidence="17 18">
        <text>a ubiquinone + NADH + 5 H(+)(in) = a ubiquinol + NAD(+) + 4 H(+)(out)</text>
        <dbReference type="Rhea" id="RHEA:29091"/>
        <dbReference type="Rhea" id="RHEA-COMP:9565"/>
        <dbReference type="Rhea" id="RHEA-COMP:9566"/>
        <dbReference type="ChEBI" id="CHEBI:15378"/>
        <dbReference type="ChEBI" id="CHEBI:16389"/>
        <dbReference type="ChEBI" id="CHEBI:17976"/>
        <dbReference type="ChEBI" id="CHEBI:57540"/>
        <dbReference type="ChEBI" id="CHEBI:57945"/>
        <dbReference type="EC" id="7.1.1.2"/>
    </reaction>
</comment>
<protein>
    <recommendedName>
        <fullName evidence="5 18">NADH-ubiquinone oxidoreductase chain 2</fullName>
        <ecNumber evidence="4 18">7.1.1.2</ecNumber>
    </recommendedName>
</protein>
<keyword evidence="6" id="KW-0813">Transport</keyword>
<evidence type="ECO:0000256" key="9">
    <source>
        <dbReference type="ARBA" id="ARBA00022792"/>
    </source>
</evidence>
<dbReference type="EMBL" id="MN599979">
    <property type="protein sequence ID" value="QHN56494.1"/>
    <property type="molecule type" value="Genomic_DNA"/>
</dbReference>
<evidence type="ECO:0000256" key="17">
    <source>
        <dbReference type="ARBA" id="ARBA00049551"/>
    </source>
</evidence>
<evidence type="ECO:0000256" key="3">
    <source>
        <dbReference type="ARBA" id="ARBA00007012"/>
    </source>
</evidence>
<keyword evidence="14 18" id="KW-0830">Ubiquinone</keyword>
<evidence type="ECO:0000256" key="11">
    <source>
        <dbReference type="ARBA" id="ARBA00022982"/>
    </source>
</evidence>
<keyword evidence="19" id="KW-0732">Signal</keyword>
<evidence type="ECO:0000256" key="14">
    <source>
        <dbReference type="ARBA" id="ARBA00023075"/>
    </source>
</evidence>
<feature type="transmembrane region" description="Helical" evidence="18">
    <location>
        <begin position="233"/>
        <end position="253"/>
    </location>
</feature>
<evidence type="ECO:0000256" key="15">
    <source>
        <dbReference type="ARBA" id="ARBA00023128"/>
    </source>
</evidence>
<dbReference type="PRINTS" id="PR01436">
    <property type="entry name" value="NADHDHGNASE2"/>
</dbReference>
<evidence type="ECO:0000256" key="19">
    <source>
        <dbReference type="SAM" id="SignalP"/>
    </source>
</evidence>
<dbReference type="PANTHER" id="PTHR46552">
    <property type="entry name" value="NADH-UBIQUINONE OXIDOREDUCTASE CHAIN 2"/>
    <property type="match status" value="1"/>
</dbReference>
<organism evidence="21">
    <name type="scientific">Nysius plebeius</name>
    <dbReference type="NCBI Taxonomy" id="876837"/>
    <lineage>
        <taxon>Eukaryota</taxon>
        <taxon>Metazoa</taxon>
        <taxon>Ecdysozoa</taxon>
        <taxon>Arthropoda</taxon>
        <taxon>Hexapoda</taxon>
        <taxon>Insecta</taxon>
        <taxon>Pterygota</taxon>
        <taxon>Neoptera</taxon>
        <taxon>Paraneoptera</taxon>
        <taxon>Hemiptera</taxon>
        <taxon>Heteroptera</taxon>
        <taxon>Panheteroptera</taxon>
        <taxon>Pentatomomorpha</taxon>
        <taxon>Lygaeoidea</taxon>
        <taxon>Lygaeidae</taxon>
        <taxon>Orsillinae</taxon>
        <taxon>Nysius</taxon>
    </lineage>
</organism>
<evidence type="ECO:0000256" key="5">
    <source>
        <dbReference type="ARBA" id="ARBA00021008"/>
    </source>
</evidence>
<feature type="transmembrane region" description="Helical" evidence="18">
    <location>
        <begin position="194"/>
        <end position="212"/>
    </location>
</feature>
<keyword evidence="7 18" id="KW-0679">Respiratory chain</keyword>
<feature type="transmembrane region" description="Helical" evidence="18">
    <location>
        <begin position="147"/>
        <end position="165"/>
    </location>
</feature>
<evidence type="ECO:0000256" key="13">
    <source>
        <dbReference type="ARBA" id="ARBA00023027"/>
    </source>
</evidence>
<feature type="transmembrane region" description="Helical" evidence="18">
    <location>
        <begin position="310"/>
        <end position="328"/>
    </location>
</feature>
<keyword evidence="16 18" id="KW-0472">Membrane</keyword>
<comment type="similarity">
    <text evidence="3 18">Belongs to the complex I subunit 2 family.</text>
</comment>
<proteinExistence type="inferred from homology"/>
<dbReference type="InterPro" id="IPR001750">
    <property type="entry name" value="ND/Mrp_TM"/>
</dbReference>
<feature type="signal peptide" evidence="19">
    <location>
        <begin position="1"/>
        <end position="23"/>
    </location>
</feature>
<keyword evidence="15 18" id="KW-0496">Mitochondrion</keyword>
<keyword evidence="11 18" id="KW-0249">Electron transport</keyword>
<dbReference type="InterPro" id="IPR003917">
    <property type="entry name" value="NADH_UbQ_OxRdtase_chain2"/>
</dbReference>
<evidence type="ECO:0000256" key="8">
    <source>
        <dbReference type="ARBA" id="ARBA00022692"/>
    </source>
</evidence>
<evidence type="ECO:0000256" key="7">
    <source>
        <dbReference type="ARBA" id="ARBA00022660"/>
    </source>
</evidence>
<dbReference type="Pfam" id="PF00361">
    <property type="entry name" value="Proton_antipo_M"/>
    <property type="match status" value="1"/>
</dbReference>
<feature type="transmembrane region" description="Helical" evidence="18">
    <location>
        <begin position="56"/>
        <end position="81"/>
    </location>
</feature>
<evidence type="ECO:0000256" key="16">
    <source>
        <dbReference type="ARBA" id="ARBA00023136"/>
    </source>
</evidence>
<comment type="function">
    <text evidence="1">Core subunit of the mitochondrial membrane respiratory chain NADH dehydrogenase (Complex I) that is believed to belong to the minimal assembly required for catalysis. Complex I functions in the transfer of electrons from NADH to the respiratory chain. The immediate electron acceptor for the enzyme is believed to be ubiquinone.</text>
</comment>
<dbReference type="GO" id="GO:0006120">
    <property type="term" value="P:mitochondrial electron transport, NADH to ubiquinone"/>
    <property type="evidence" value="ECO:0007669"/>
    <property type="project" value="InterPro"/>
</dbReference>
<dbReference type="GO" id="GO:0005743">
    <property type="term" value="C:mitochondrial inner membrane"/>
    <property type="evidence" value="ECO:0007669"/>
    <property type="project" value="UniProtKB-SubCell"/>
</dbReference>
<dbReference type="InterPro" id="IPR050175">
    <property type="entry name" value="Complex_I_Subunit_2"/>
</dbReference>
<gene>
    <name evidence="21" type="primary">ND2</name>
</gene>
<comment type="function">
    <text evidence="18">Core subunit of the mitochondrial membrane respiratory chain NADH dehydrogenase (Complex I) which catalyzes electron transfer from NADH through the respiratory chain, using ubiquinone as an electron acceptor. Essential for the catalytic activity and assembly of complex I.</text>
</comment>
<evidence type="ECO:0000259" key="20">
    <source>
        <dbReference type="Pfam" id="PF00361"/>
    </source>
</evidence>
<dbReference type="EC" id="7.1.1.2" evidence="4 18"/>
<feature type="transmembrane region" description="Helical" evidence="18">
    <location>
        <begin position="93"/>
        <end position="112"/>
    </location>
</feature>
<evidence type="ECO:0000256" key="12">
    <source>
        <dbReference type="ARBA" id="ARBA00022989"/>
    </source>
</evidence>
<sequence>MFNFTQMMFLLMLILSSLITISATSWIGMWMGMEMNLMAFIPLISKSKNKKSSQAMITYFLVQSISSITFLFSILISKFIMINPNFMNETVNLLLMISLLIKLGVAPFHNWLPEMMTNLNWMEIFILSTWQKVAPLYVLSNMFNSKIIFISVVLSAIIGAIGGINTSSMRKIMAYSSINHMSWMLIIMTSQSQWYTYLLLYSFMMLLVCLTFHRNNFLFMNQVINNESTMMKLTISSMMLSMGGMPPFIGFLPKWIALQSMINNQMLIIMIIMIMMSMLTLFYYMRMISSMMMFYTTSNKWMFKNKNMNNYMLLLLNLNLPMFSILSFF</sequence>
<comment type="subcellular location">
    <subcellularLocation>
        <location evidence="2 18">Mitochondrion inner membrane</location>
        <topology evidence="2 18">Multi-pass membrane protein</topology>
    </subcellularLocation>
</comment>
<keyword evidence="9 18" id="KW-0999">Mitochondrion inner membrane</keyword>
<evidence type="ECO:0000256" key="4">
    <source>
        <dbReference type="ARBA" id="ARBA00012944"/>
    </source>
</evidence>
<feature type="chain" id="PRO_5025664597" description="NADH-ubiquinone oxidoreductase chain 2" evidence="19">
    <location>
        <begin position="24"/>
        <end position="329"/>
    </location>
</feature>
<dbReference type="AlphaFoldDB" id="A0A6B9U4D3"/>
<keyword evidence="13 18" id="KW-0520">NAD</keyword>
<evidence type="ECO:0000256" key="2">
    <source>
        <dbReference type="ARBA" id="ARBA00004448"/>
    </source>
</evidence>
<geneLocation type="mitochondrion" evidence="21"/>
<keyword evidence="8 18" id="KW-0812">Transmembrane</keyword>
<evidence type="ECO:0000256" key="18">
    <source>
        <dbReference type="RuleBase" id="RU003403"/>
    </source>
</evidence>
<evidence type="ECO:0000313" key="21">
    <source>
        <dbReference type="EMBL" id="QHN56494.1"/>
    </source>
</evidence>